<proteinExistence type="predicted"/>
<protein>
    <submittedName>
        <fullName evidence="1">Uncharacterized protein</fullName>
    </submittedName>
</protein>
<dbReference type="EMBL" id="JAODOQ010000001">
    <property type="protein sequence ID" value="MCT8987172.1"/>
    <property type="molecule type" value="Genomic_DNA"/>
</dbReference>
<sequence length="86" mass="9241">MANQKLGWDSGLPGQGSGAKSFGEELANSNAFAQCQVKKVFKSVCLREAESQADIAQISATTASFKQNAYQLKRVFAEVGNYCMGE</sequence>
<reference evidence="1" key="1">
    <citation type="submission" date="2022-09" db="EMBL/GenBank/DDBJ databases">
        <title>Shewanella sp. KJ10-1 sp.nov, isolated from marine algae.</title>
        <authorList>
            <person name="Butt M."/>
            <person name="Lee J.K."/>
            <person name="Kim J.M."/>
            <person name="Choi D.G."/>
        </authorList>
    </citation>
    <scope>NUCLEOTIDE SEQUENCE</scope>
    <source>
        <strain evidence="1">KJ10-1</strain>
    </source>
</reference>
<dbReference type="RefSeq" id="WP_261733489.1">
    <property type="nucleotide sequence ID" value="NZ_JAODOQ010000001.1"/>
</dbReference>
<gene>
    <name evidence="1" type="ORF">N4T56_12710</name>
</gene>
<organism evidence="1 2">
    <name type="scientific">Shewanella phaeophyticola</name>
    <dbReference type="NCBI Taxonomy" id="2978345"/>
    <lineage>
        <taxon>Bacteria</taxon>
        <taxon>Pseudomonadati</taxon>
        <taxon>Pseudomonadota</taxon>
        <taxon>Gammaproteobacteria</taxon>
        <taxon>Alteromonadales</taxon>
        <taxon>Shewanellaceae</taxon>
        <taxon>Shewanella</taxon>
    </lineage>
</organism>
<name>A0ABT2P3Z1_9GAMM</name>
<keyword evidence="2" id="KW-1185">Reference proteome</keyword>
<accession>A0ABT2P3Z1</accession>
<evidence type="ECO:0000313" key="1">
    <source>
        <dbReference type="EMBL" id="MCT8987172.1"/>
    </source>
</evidence>
<comment type="caution">
    <text evidence="1">The sequence shown here is derived from an EMBL/GenBank/DDBJ whole genome shotgun (WGS) entry which is preliminary data.</text>
</comment>
<dbReference type="Proteomes" id="UP001431192">
    <property type="component" value="Unassembled WGS sequence"/>
</dbReference>
<evidence type="ECO:0000313" key="2">
    <source>
        <dbReference type="Proteomes" id="UP001431192"/>
    </source>
</evidence>